<evidence type="ECO:0000256" key="4">
    <source>
        <dbReference type="ARBA" id="ARBA00022827"/>
    </source>
</evidence>
<sequence>MRRDLQFLLFEWLDVVSLTEHPYFAEHSAETFTGLLELSERLAGDYFAPHNRLGDECEPRVGEDGRVVLPDEVGAAVSAFAKADLIAAQFDESVGGMQLPLSVFQACMAWFQSANTATTGYAFLTIAAANLLTAHGSPEQVDAWVRPMLAGQLFGTMCLSEPEAGSSLADVATRAARASDGTYRVTGTKMWISAGDHELGNIVHLVLARTPGGPPGVKGLSLFAVPKVLADGRRNDVALVGLNHKMGTRGTTNTLLSFEGAVGYLIGDEHRGLQYMFHMMNEARIGVGLVAAAVGQAGYRKSLEYATVRTQGRLLTARRTDSRPVALVAHPDVRRMLLAQKSYVEGSLALVLRCAHLVDRLKTADDEDVRQLLEILTPVAKSWPSQWCLEANSLAIQVHGGYGYSREFDVEQHYRDNRLNPIHEGTHGIQALDLVGRKVVMSDGAAFRAFTDAVHATLARADGLAEFTQPLSRVLGELERVTALITEPEHAAVGLANASPYLEAFGHVALAWTWLDLVIAAHGKDGAFYDGKRAAARYFYRYELPAASSRLDLVARHDRTTLDLDPQCL</sequence>
<dbReference type="Pfam" id="PF02771">
    <property type="entry name" value="Acyl-CoA_dh_N"/>
    <property type="match status" value="1"/>
</dbReference>
<dbReference type="InterPro" id="IPR006091">
    <property type="entry name" value="Acyl-CoA_Oxase/DH_mid-dom"/>
</dbReference>
<dbReference type="SUPFAM" id="SSF47203">
    <property type="entry name" value="Acyl-CoA dehydrogenase C-terminal domain-like"/>
    <property type="match status" value="1"/>
</dbReference>
<evidence type="ECO:0000313" key="10">
    <source>
        <dbReference type="EMBL" id="GLL12145.1"/>
    </source>
</evidence>
<feature type="domain" description="Acetyl-CoA dehydrogenase-like C-terminal" evidence="9">
    <location>
        <begin position="450"/>
        <end position="565"/>
    </location>
</feature>
<name>A0A9W6NW95_9PSEU</name>
<dbReference type="Gene3D" id="2.40.110.10">
    <property type="entry name" value="Butyryl-CoA Dehydrogenase, subunit A, domain 2"/>
    <property type="match status" value="1"/>
</dbReference>
<evidence type="ECO:0000259" key="8">
    <source>
        <dbReference type="Pfam" id="PF02771"/>
    </source>
</evidence>
<evidence type="ECO:0000259" key="6">
    <source>
        <dbReference type="Pfam" id="PF00441"/>
    </source>
</evidence>
<reference evidence="10" key="1">
    <citation type="journal article" date="2014" name="Int. J. Syst. Evol. Microbiol.">
        <title>Complete genome sequence of Corynebacterium casei LMG S-19264T (=DSM 44701T), isolated from a smear-ripened cheese.</title>
        <authorList>
            <consortium name="US DOE Joint Genome Institute (JGI-PGF)"/>
            <person name="Walter F."/>
            <person name="Albersmeier A."/>
            <person name="Kalinowski J."/>
            <person name="Ruckert C."/>
        </authorList>
    </citation>
    <scope>NUCLEOTIDE SEQUENCE</scope>
    <source>
        <strain evidence="10">VKM Ac-1069</strain>
    </source>
</reference>
<dbReference type="Pfam" id="PF12806">
    <property type="entry name" value="Acyl-CoA_dh_C"/>
    <property type="match status" value="1"/>
</dbReference>
<dbReference type="InterPro" id="IPR036250">
    <property type="entry name" value="AcylCo_DH-like_C"/>
</dbReference>
<dbReference type="InterPro" id="IPR009100">
    <property type="entry name" value="AcylCoA_DH/oxidase_NM_dom_sf"/>
</dbReference>
<dbReference type="PANTHER" id="PTHR42803">
    <property type="entry name" value="ACYL-COA DEHYDROGENASE"/>
    <property type="match status" value="1"/>
</dbReference>
<keyword evidence="5" id="KW-0560">Oxidoreductase</keyword>
<comment type="cofactor">
    <cofactor evidence="1 5">
        <name>FAD</name>
        <dbReference type="ChEBI" id="CHEBI:57692"/>
    </cofactor>
</comment>
<dbReference type="Gene3D" id="1.10.540.10">
    <property type="entry name" value="Acyl-CoA dehydrogenase/oxidase, N-terminal domain"/>
    <property type="match status" value="1"/>
</dbReference>
<evidence type="ECO:0000256" key="3">
    <source>
        <dbReference type="ARBA" id="ARBA00022630"/>
    </source>
</evidence>
<dbReference type="PANTHER" id="PTHR42803:SF3">
    <property type="entry name" value="ACYL-COA DEHYDROGENASE-RELATED"/>
    <property type="match status" value="1"/>
</dbReference>
<dbReference type="Pfam" id="PF00441">
    <property type="entry name" value="Acyl-CoA_dh_1"/>
    <property type="match status" value="1"/>
</dbReference>
<evidence type="ECO:0000256" key="1">
    <source>
        <dbReference type="ARBA" id="ARBA00001974"/>
    </source>
</evidence>
<dbReference type="InterPro" id="IPR009075">
    <property type="entry name" value="AcylCo_DH/oxidase_C"/>
</dbReference>
<evidence type="ECO:0000259" key="7">
    <source>
        <dbReference type="Pfam" id="PF02770"/>
    </source>
</evidence>
<dbReference type="Pfam" id="PF02770">
    <property type="entry name" value="Acyl-CoA_dh_M"/>
    <property type="match status" value="1"/>
</dbReference>
<dbReference type="InterPro" id="IPR013786">
    <property type="entry name" value="AcylCoA_DH/ox_N"/>
</dbReference>
<dbReference type="InterPro" id="IPR046373">
    <property type="entry name" value="Acyl-CoA_Oxase/DH_mid-dom_sf"/>
</dbReference>
<accession>A0A9W6NW95</accession>
<dbReference type="AlphaFoldDB" id="A0A9W6NW95"/>
<evidence type="ECO:0000256" key="2">
    <source>
        <dbReference type="ARBA" id="ARBA00009347"/>
    </source>
</evidence>
<feature type="domain" description="Acyl-CoA oxidase/dehydrogenase middle" evidence="7">
    <location>
        <begin position="157"/>
        <end position="259"/>
    </location>
</feature>
<keyword evidence="3 5" id="KW-0285">Flavoprotein</keyword>
<gene>
    <name evidence="10" type="ORF">GCM10017577_32860</name>
</gene>
<protein>
    <submittedName>
        <fullName evidence="10">Acyl-CoA dehydrogenase</fullName>
    </submittedName>
</protein>
<dbReference type="GO" id="GO:0050660">
    <property type="term" value="F:flavin adenine dinucleotide binding"/>
    <property type="evidence" value="ECO:0007669"/>
    <property type="project" value="InterPro"/>
</dbReference>
<feature type="domain" description="Acyl-CoA dehydrogenase/oxidase N-terminal" evidence="8">
    <location>
        <begin position="70"/>
        <end position="151"/>
    </location>
</feature>
<dbReference type="GO" id="GO:0016627">
    <property type="term" value="F:oxidoreductase activity, acting on the CH-CH group of donors"/>
    <property type="evidence" value="ECO:0007669"/>
    <property type="project" value="InterPro"/>
</dbReference>
<dbReference type="Proteomes" id="UP001143463">
    <property type="component" value="Unassembled WGS sequence"/>
</dbReference>
<evidence type="ECO:0000313" key="11">
    <source>
        <dbReference type="Proteomes" id="UP001143463"/>
    </source>
</evidence>
<feature type="domain" description="Acyl-CoA dehydrogenase/oxidase C-terminal" evidence="6">
    <location>
        <begin position="271"/>
        <end position="433"/>
    </location>
</feature>
<comment type="caution">
    <text evidence="10">The sequence shown here is derived from an EMBL/GenBank/DDBJ whole genome shotgun (WGS) entry which is preliminary data.</text>
</comment>
<dbReference type="InterPro" id="IPR052166">
    <property type="entry name" value="Diverse_Acyl-CoA_DH"/>
</dbReference>
<evidence type="ECO:0000259" key="9">
    <source>
        <dbReference type="Pfam" id="PF12806"/>
    </source>
</evidence>
<dbReference type="InterPro" id="IPR037069">
    <property type="entry name" value="AcylCoA_DH/ox_N_sf"/>
</dbReference>
<dbReference type="EMBL" id="BSFQ01000012">
    <property type="protein sequence ID" value="GLL12145.1"/>
    <property type="molecule type" value="Genomic_DNA"/>
</dbReference>
<dbReference type="Gene3D" id="1.20.140.10">
    <property type="entry name" value="Butyryl-CoA Dehydrogenase, subunit A, domain 3"/>
    <property type="match status" value="1"/>
</dbReference>
<keyword evidence="11" id="KW-1185">Reference proteome</keyword>
<comment type="similarity">
    <text evidence="2 5">Belongs to the acyl-CoA dehydrogenase family.</text>
</comment>
<dbReference type="InterPro" id="IPR025878">
    <property type="entry name" value="Acyl-CoA_dh-like_C_dom"/>
</dbReference>
<proteinExistence type="inferred from homology"/>
<dbReference type="SUPFAM" id="SSF56645">
    <property type="entry name" value="Acyl-CoA dehydrogenase NM domain-like"/>
    <property type="match status" value="1"/>
</dbReference>
<dbReference type="RefSeq" id="WP_037045851.1">
    <property type="nucleotide sequence ID" value="NZ_BAAAUZ010000020.1"/>
</dbReference>
<keyword evidence="4 5" id="KW-0274">FAD</keyword>
<reference evidence="10" key="2">
    <citation type="submission" date="2023-01" db="EMBL/GenBank/DDBJ databases">
        <authorList>
            <person name="Sun Q."/>
            <person name="Evtushenko L."/>
        </authorList>
    </citation>
    <scope>NUCLEOTIDE SEQUENCE</scope>
    <source>
        <strain evidence="10">VKM Ac-1069</strain>
    </source>
</reference>
<organism evidence="10 11">
    <name type="scientific">Pseudonocardia halophobica</name>
    <dbReference type="NCBI Taxonomy" id="29401"/>
    <lineage>
        <taxon>Bacteria</taxon>
        <taxon>Bacillati</taxon>
        <taxon>Actinomycetota</taxon>
        <taxon>Actinomycetes</taxon>
        <taxon>Pseudonocardiales</taxon>
        <taxon>Pseudonocardiaceae</taxon>
        <taxon>Pseudonocardia</taxon>
    </lineage>
</organism>
<evidence type="ECO:0000256" key="5">
    <source>
        <dbReference type="RuleBase" id="RU362125"/>
    </source>
</evidence>